<proteinExistence type="predicted"/>
<organism evidence="1 2">
    <name type="scientific">Racocetra persica</name>
    <dbReference type="NCBI Taxonomy" id="160502"/>
    <lineage>
        <taxon>Eukaryota</taxon>
        <taxon>Fungi</taxon>
        <taxon>Fungi incertae sedis</taxon>
        <taxon>Mucoromycota</taxon>
        <taxon>Glomeromycotina</taxon>
        <taxon>Glomeromycetes</taxon>
        <taxon>Diversisporales</taxon>
        <taxon>Gigasporaceae</taxon>
        <taxon>Racocetra</taxon>
    </lineage>
</organism>
<name>A0ACA9N081_9GLOM</name>
<evidence type="ECO:0000313" key="2">
    <source>
        <dbReference type="Proteomes" id="UP000789920"/>
    </source>
</evidence>
<reference evidence="1" key="1">
    <citation type="submission" date="2021-06" db="EMBL/GenBank/DDBJ databases">
        <authorList>
            <person name="Kallberg Y."/>
            <person name="Tangrot J."/>
            <person name="Rosling A."/>
        </authorList>
    </citation>
    <scope>NUCLEOTIDE SEQUENCE</scope>
    <source>
        <strain evidence="1">MA461A</strain>
    </source>
</reference>
<evidence type="ECO:0000313" key="1">
    <source>
        <dbReference type="EMBL" id="CAG8616212.1"/>
    </source>
</evidence>
<sequence>MEYAEDGSLHQYLLNNFENITWQDRIEKLYHIASGYCAFGKWYKNKENEDQFNDAEESRNINMQLKLITQELENSKIHPRASYKARPFDQIFGQHSQRPKPSNSMRHSRDKTLEIQSIYH</sequence>
<keyword evidence="2" id="KW-1185">Reference proteome</keyword>
<accession>A0ACA9N081</accession>
<gene>
    <name evidence="1" type="ORF">RPERSI_LOCUS6513</name>
</gene>
<dbReference type="Proteomes" id="UP000789920">
    <property type="component" value="Unassembled WGS sequence"/>
</dbReference>
<comment type="caution">
    <text evidence="1">The sequence shown here is derived from an EMBL/GenBank/DDBJ whole genome shotgun (WGS) entry which is preliminary data.</text>
</comment>
<protein>
    <submittedName>
        <fullName evidence="1">25466_t:CDS:1</fullName>
    </submittedName>
</protein>
<dbReference type="EMBL" id="CAJVQC010010410">
    <property type="protein sequence ID" value="CAG8616212.1"/>
    <property type="molecule type" value="Genomic_DNA"/>
</dbReference>